<gene>
    <name evidence="2" type="ORF">AKJ09_01906</name>
</gene>
<evidence type="ECO:0000313" key="3">
    <source>
        <dbReference type="Proteomes" id="UP000064967"/>
    </source>
</evidence>
<organism evidence="2 3">
    <name type="scientific">Labilithrix luteola</name>
    <dbReference type="NCBI Taxonomy" id="1391654"/>
    <lineage>
        <taxon>Bacteria</taxon>
        <taxon>Pseudomonadati</taxon>
        <taxon>Myxococcota</taxon>
        <taxon>Polyangia</taxon>
        <taxon>Polyangiales</taxon>
        <taxon>Labilitrichaceae</taxon>
        <taxon>Labilithrix</taxon>
    </lineage>
</organism>
<evidence type="ECO:0000256" key="1">
    <source>
        <dbReference type="SAM" id="MobiDB-lite"/>
    </source>
</evidence>
<dbReference type="STRING" id="1391654.AKJ09_01906"/>
<dbReference type="Proteomes" id="UP000064967">
    <property type="component" value="Chromosome"/>
</dbReference>
<dbReference type="EMBL" id="CP012333">
    <property type="protein sequence ID" value="AKU95242.1"/>
    <property type="molecule type" value="Genomic_DNA"/>
</dbReference>
<keyword evidence="3" id="KW-1185">Reference proteome</keyword>
<sequence>MDGGHAARRDLVVERVASHDAQRSTFSRHHRESSIPGSFGERRISSAYRRNETPLERGTGRRLALRRPDRVSTAFRPHFDRGFEGGVQRRRPSF</sequence>
<reference evidence="2 3" key="1">
    <citation type="submission" date="2015-08" db="EMBL/GenBank/DDBJ databases">
        <authorList>
            <person name="Babu N.S."/>
            <person name="Beckwith C.J."/>
            <person name="Beseler K.G."/>
            <person name="Brison A."/>
            <person name="Carone J.V."/>
            <person name="Caskin T.P."/>
            <person name="Diamond M."/>
            <person name="Durham M.E."/>
            <person name="Foxe J.M."/>
            <person name="Go M."/>
            <person name="Henderson B.A."/>
            <person name="Jones I.B."/>
            <person name="McGettigan J.A."/>
            <person name="Micheletti S.J."/>
            <person name="Nasrallah M.E."/>
            <person name="Ortiz D."/>
            <person name="Piller C.R."/>
            <person name="Privatt S.R."/>
            <person name="Schneider S.L."/>
            <person name="Sharp S."/>
            <person name="Smith T.C."/>
            <person name="Stanton J.D."/>
            <person name="Ullery H.E."/>
            <person name="Wilson R.J."/>
            <person name="Serrano M.G."/>
            <person name="Buck G."/>
            <person name="Lee V."/>
            <person name="Wang Y."/>
            <person name="Carvalho R."/>
            <person name="Voegtly L."/>
            <person name="Shi R."/>
            <person name="Duckworth R."/>
            <person name="Johnson A."/>
            <person name="Loviza R."/>
            <person name="Walstead R."/>
            <person name="Shah Z."/>
            <person name="Kiflezghi M."/>
            <person name="Wade K."/>
            <person name="Ball S.L."/>
            <person name="Bradley K.W."/>
            <person name="Asai D.J."/>
            <person name="Bowman C.A."/>
            <person name="Russell D.A."/>
            <person name="Pope W.H."/>
            <person name="Jacobs-Sera D."/>
            <person name="Hendrix R.W."/>
            <person name="Hatfull G.F."/>
        </authorList>
    </citation>
    <scope>NUCLEOTIDE SEQUENCE [LARGE SCALE GENOMIC DNA]</scope>
    <source>
        <strain evidence="2 3">DSM 27648</strain>
    </source>
</reference>
<accession>A0A0K1PP10</accession>
<evidence type="ECO:0000313" key="2">
    <source>
        <dbReference type="EMBL" id="AKU95242.1"/>
    </source>
</evidence>
<feature type="region of interest" description="Disordered" evidence="1">
    <location>
        <begin position="18"/>
        <end position="39"/>
    </location>
</feature>
<name>A0A0K1PP10_9BACT</name>
<proteinExistence type="predicted"/>
<dbReference type="KEGG" id="llu:AKJ09_01906"/>
<protein>
    <submittedName>
        <fullName evidence="2">Uncharacterized protein</fullName>
    </submittedName>
</protein>
<dbReference type="AlphaFoldDB" id="A0A0K1PP10"/>